<dbReference type="AlphaFoldDB" id="A0A7C8GSH9"/>
<name>A0A7C8GSH9_9BACI</name>
<feature type="transmembrane region" description="Helical" evidence="1">
    <location>
        <begin position="71"/>
        <end position="94"/>
    </location>
</feature>
<organism evidence="2 3">
    <name type="scientific">Gracilibacillus oryzae</name>
    <dbReference type="NCBI Taxonomy" id="1672701"/>
    <lineage>
        <taxon>Bacteria</taxon>
        <taxon>Bacillati</taxon>
        <taxon>Bacillota</taxon>
        <taxon>Bacilli</taxon>
        <taxon>Bacillales</taxon>
        <taxon>Bacillaceae</taxon>
        <taxon>Gracilibacillus</taxon>
    </lineage>
</organism>
<keyword evidence="1" id="KW-0812">Transmembrane</keyword>
<dbReference type="EMBL" id="WEID01000059">
    <property type="protein sequence ID" value="KAB8133082.1"/>
    <property type="molecule type" value="Genomic_DNA"/>
</dbReference>
<dbReference type="PANTHER" id="PTHR43318:SF1">
    <property type="entry name" value="POLYSACCHARIDE BIOSYNTHESIS PROTEIN EPSC-RELATED"/>
    <property type="match status" value="1"/>
</dbReference>
<evidence type="ECO:0000313" key="2">
    <source>
        <dbReference type="EMBL" id="KAB8133082.1"/>
    </source>
</evidence>
<comment type="caution">
    <text evidence="2">The sequence shown here is derived from an EMBL/GenBank/DDBJ whole genome shotgun (WGS) entry which is preliminary data.</text>
</comment>
<feature type="transmembrane region" description="Helical" evidence="1">
    <location>
        <begin position="41"/>
        <end position="59"/>
    </location>
</feature>
<gene>
    <name evidence="2" type="ORF">F9U64_12330</name>
</gene>
<feature type="transmembrane region" description="Helical" evidence="1">
    <location>
        <begin position="7"/>
        <end position="29"/>
    </location>
</feature>
<reference evidence="2 3" key="1">
    <citation type="submission" date="2019-10" db="EMBL/GenBank/DDBJ databases">
        <title>Gracilibacillus sp. nov. isolated from rice seeds.</title>
        <authorList>
            <person name="He S."/>
        </authorList>
    </citation>
    <scope>NUCLEOTIDE SEQUENCE [LARGE SCALE GENOMIC DNA]</scope>
    <source>
        <strain evidence="2 3">TD8</strain>
    </source>
</reference>
<proteinExistence type="predicted"/>
<feature type="non-terminal residue" evidence="2">
    <location>
        <position position="154"/>
    </location>
</feature>
<keyword evidence="3" id="KW-1185">Reference proteome</keyword>
<sequence>MGYRLRILLLILMDSIIVSTAIFIASWIVYPAENIFSLHPLWISAVALLAFHHVFAFKYKLYNKVWAYASIGELTAIVKAITFSIASTAVVQFMVNDFSIYRRALIVTWLLHIIFIGGSRFIWRIYRDNYIKDVGNKKRTLIVGAGAAGAMIAR</sequence>
<evidence type="ECO:0000313" key="3">
    <source>
        <dbReference type="Proteomes" id="UP000480246"/>
    </source>
</evidence>
<evidence type="ECO:0008006" key="4">
    <source>
        <dbReference type="Google" id="ProtNLM"/>
    </source>
</evidence>
<keyword evidence="1" id="KW-0472">Membrane</keyword>
<dbReference type="PANTHER" id="PTHR43318">
    <property type="entry name" value="UDP-N-ACETYLGLUCOSAMINE 4,6-DEHYDRATASE"/>
    <property type="match status" value="1"/>
</dbReference>
<feature type="transmembrane region" description="Helical" evidence="1">
    <location>
        <begin position="100"/>
        <end position="123"/>
    </location>
</feature>
<keyword evidence="1" id="KW-1133">Transmembrane helix</keyword>
<protein>
    <recommendedName>
        <fullName evidence="4">Polysaccharide biosynthesis protein</fullName>
    </recommendedName>
</protein>
<evidence type="ECO:0000256" key="1">
    <source>
        <dbReference type="SAM" id="Phobius"/>
    </source>
</evidence>
<dbReference type="InterPro" id="IPR051203">
    <property type="entry name" value="Polysaccharide_Synthase-Rel"/>
</dbReference>
<accession>A0A7C8GSH9</accession>
<dbReference type="Proteomes" id="UP000480246">
    <property type="component" value="Unassembled WGS sequence"/>
</dbReference>